<dbReference type="Proteomes" id="UP000031443">
    <property type="component" value="Unassembled WGS sequence"/>
</dbReference>
<keyword evidence="8" id="KW-1185">Reference proteome</keyword>
<name>M7ALC2_CHEMY</name>
<organism evidence="7 8">
    <name type="scientific">Chelonia mydas</name>
    <name type="common">Green sea-turtle</name>
    <name type="synonym">Chelonia agassizi</name>
    <dbReference type="NCBI Taxonomy" id="8469"/>
    <lineage>
        <taxon>Eukaryota</taxon>
        <taxon>Metazoa</taxon>
        <taxon>Chordata</taxon>
        <taxon>Craniata</taxon>
        <taxon>Vertebrata</taxon>
        <taxon>Euteleostomi</taxon>
        <taxon>Archelosauria</taxon>
        <taxon>Testudinata</taxon>
        <taxon>Testudines</taxon>
        <taxon>Cryptodira</taxon>
        <taxon>Durocryptodira</taxon>
        <taxon>Americhelydia</taxon>
        <taxon>Chelonioidea</taxon>
        <taxon>Cheloniidae</taxon>
        <taxon>Chelonia</taxon>
    </lineage>
</organism>
<dbReference type="GO" id="GO:0005543">
    <property type="term" value="F:phospholipid binding"/>
    <property type="evidence" value="ECO:0007669"/>
    <property type="project" value="TreeGrafter"/>
</dbReference>
<dbReference type="GO" id="GO:0033344">
    <property type="term" value="P:cholesterol efflux"/>
    <property type="evidence" value="ECO:0007669"/>
    <property type="project" value="TreeGrafter"/>
</dbReference>
<dbReference type="GO" id="GO:0034364">
    <property type="term" value="C:high-density lipoprotein particle"/>
    <property type="evidence" value="ECO:0007669"/>
    <property type="project" value="TreeGrafter"/>
</dbReference>
<sequence>MKLFTLLLTLAILAGSQASLLSDEPTPRLEQVHKAFWEYVAKATSSTEKTMELIRKSELGQEINRPHSSRVSHSLAAANTYRTELQKQLPLVAQELVAKPSKGTEQLVQKIAGELQQKGQRSVEDLQAGPAPYAEGLLEQAEQRAETLHHSVAAGTQELSEKLQQSVEKLRSQLGPFAQELSERLQQPVQEFQQGLEPYMQKLQGSLSHGVQHPYAEDLQGRLGSLWASFLQHFQ</sequence>
<dbReference type="EMBL" id="KB592659">
    <property type="protein sequence ID" value="EMP25259.1"/>
    <property type="molecule type" value="Genomic_DNA"/>
</dbReference>
<dbReference type="GO" id="GO:0034361">
    <property type="term" value="C:very-low-density lipoprotein particle"/>
    <property type="evidence" value="ECO:0007669"/>
    <property type="project" value="TreeGrafter"/>
</dbReference>
<dbReference type="SUPFAM" id="SSF58113">
    <property type="entry name" value="Apolipoprotein A-I"/>
    <property type="match status" value="1"/>
</dbReference>
<keyword evidence="3 6" id="KW-0732">Signal</keyword>
<dbReference type="GO" id="GO:0055090">
    <property type="term" value="P:acylglycerol homeostasis"/>
    <property type="evidence" value="ECO:0007669"/>
    <property type="project" value="TreeGrafter"/>
</dbReference>
<evidence type="ECO:0000256" key="5">
    <source>
        <dbReference type="ARBA" id="ARBA00023055"/>
    </source>
</evidence>
<dbReference type="GO" id="GO:0120020">
    <property type="term" value="F:cholesterol transfer activity"/>
    <property type="evidence" value="ECO:0007669"/>
    <property type="project" value="TreeGrafter"/>
</dbReference>
<feature type="chain" id="PRO_5004079496" evidence="6">
    <location>
        <begin position="19"/>
        <end position="235"/>
    </location>
</feature>
<evidence type="ECO:0000256" key="4">
    <source>
        <dbReference type="ARBA" id="ARBA00022737"/>
    </source>
</evidence>
<feature type="signal peptide" evidence="6">
    <location>
        <begin position="1"/>
        <end position="18"/>
    </location>
</feature>
<evidence type="ECO:0000256" key="1">
    <source>
        <dbReference type="ARBA" id="ARBA00022448"/>
    </source>
</evidence>
<protein>
    <submittedName>
        <fullName evidence="7">Apolipoprotein A-IV</fullName>
    </submittedName>
</protein>
<dbReference type="Gene3D" id="6.10.250.2890">
    <property type="match status" value="1"/>
</dbReference>
<dbReference type="GO" id="GO:0033700">
    <property type="term" value="P:phospholipid efflux"/>
    <property type="evidence" value="ECO:0007669"/>
    <property type="project" value="TreeGrafter"/>
</dbReference>
<evidence type="ECO:0000313" key="7">
    <source>
        <dbReference type="EMBL" id="EMP25259.1"/>
    </source>
</evidence>
<dbReference type="Gene3D" id="1.20.120.20">
    <property type="entry name" value="Apolipoprotein"/>
    <property type="match status" value="1"/>
</dbReference>
<keyword evidence="4" id="KW-0677">Repeat</keyword>
<evidence type="ECO:0000256" key="6">
    <source>
        <dbReference type="SAM" id="SignalP"/>
    </source>
</evidence>
<dbReference type="InterPro" id="IPR050163">
    <property type="entry name" value="Apolipoprotein_A1/A4/E"/>
</dbReference>
<evidence type="ECO:0000256" key="3">
    <source>
        <dbReference type="ARBA" id="ARBA00022729"/>
    </source>
</evidence>
<dbReference type="STRING" id="8469.M7ALC2"/>
<dbReference type="GO" id="GO:0060228">
    <property type="term" value="F:phosphatidylcholine-sterol O-acyltransferase activator activity"/>
    <property type="evidence" value="ECO:0007669"/>
    <property type="project" value="TreeGrafter"/>
</dbReference>
<gene>
    <name evidence="7" type="ORF">UY3_17671</name>
</gene>
<dbReference type="GO" id="GO:0034362">
    <property type="term" value="C:low-density lipoprotein particle"/>
    <property type="evidence" value="ECO:0007669"/>
    <property type="project" value="TreeGrafter"/>
</dbReference>
<dbReference type="GO" id="GO:0042627">
    <property type="term" value="C:chylomicron"/>
    <property type="evidence" value="ECO:0007669"/>
    <property type="project" value="UniProtKB-KW"/>
</dbReference>
<dbReference type="PANTHER" id="PTHR18976:SF1">
    <property type="entry name" value="APOLIPOPROTEIN A-IV"/>
    <property type="match status" value="1"/>
</dbReference>
<dbReference type="AlphaFoldDB" id="M7ALC2"/>
<reference evidence="8" key="1">
    <citation type="journal article" date="2013" name="Nat. Genet.">
        <title>The draft genomes of soft-shell turtle and green sea turtle yield insights into the development and evolution of the turtle-specific body plan.</title>
        <authorList>
            <person name="Wang Z."/>
            <person name="Pascual-Anaya J."/>
            <person name="Zadissa A."/>
            <person name="Li W."/>
            <person name="Niimura Y."/>
            <person name="Huang Z."/>
            <person name="Li C."/>
            <person name="White S."/>
            <person name="Xiong Z."/>
            <person name="Fang D."/>
            <person name="Wang B."/>
            <person name="Ming Y."/>
            <person name="Chen Y."/>
            <person name="Zheng Y."/>
            <person name="Kuraku S."/>
            <person name="Pignatelli M."/>
            <person name="Herrero J."/>
            <person name="Beal K."/>
            <person name="Nozawa M."/>
            <person name="Li Q."/>
            <person name="Wang J."/>
            <person name="Zhang H."/>
            <person name="Yu L."/>
            <person name="Shigenobu S."/>
            <person name="Wang J."/>
            <person name="Liu J."/>
            <person name="Flicek P."/>
            <person name="Searle S."/>
            <person name="Wang J."/>
            <person name="Kuratani S."/>
            <person name="Yin Y."/>
            <person name="Aken B."/>
            <person name="Zhang G."/>
            <person name="Irie N."/>
        </authorList>
    </citation>
    <scope>NUCLEOTIDE SEQUENCE [LARGE SCALE GENOMIC DNA]</scope>
</reference>
<keyword evidence="1" id="KW-0813">Transport</keyword>
<dbReference type="GO" id="GO:1903561">
    <property type="term" value="C:extracellular vesicle"/>
    <property type="evidence" value="ECO:0007669"/>
    <property type="project" value="TreeGrafter"/>
</dbReference>
<keyword evidence="5" id="KW-0445">Lipid transport</keyword>
<evidence type="ECO:0000313" key="8">
    <source>
        <dbReference type="Proteomes" id="UP000031443"/>
    </source>
</evidence>
<keyword evidence="2" id="KW-0162">Chylomicron</keyword>
<proteinExistence type="predicted"/>
<dbReference type="GO" id="GO:0008203">
    <property type="term" value="P:cholesterol metabolic process"/>
    <property type="evidence" value="ECO:0007669"/>
    <property type="project" value="TreeGrafter"/>
</dbReference>
<keyword evidence="7" id="KW-0449">Lipoprotein</keyword>
<evidence type="ECO:0000256" key="2">
    <source>
        <dbReference type="ARBA" id="ARBA00022513"/>
    </source>
</evidence>
<dbReference type="PANTHER" id="PTHR18976">
    <property type="entry name" value="APOLIPOPROTEIN"/>
    <property type="match status" value="1"/>
</dbReference>
<accession>M7ALC2</accession>